<dbReference type="Proteomes" id="UP000063063">
    <property type="component" value="Chromosome 22"/>
</dbReference>
<dbReference type="EMBL" id="CP009391">
    <property type="protein sequence ID" value="AIN98433.1"/>
    <property type="molecule type" value="Genomic_DNA"/>
</dbReference>
<dbReference type="PRINTS" id="PR00114">
    <property type="entry name" value="STPHPHTASE"/>
</dbReference>
<dbReference type="GeneID" id="22575184"/>
<dbReference type="KEGG" id="lpan:LPMP_221380"/>
<reference evidence="2 3" key="1">
    <citation type="journal article" date="2015" name="Sci. Rep.">
        <title>The genome of Leishmania panamensis: insights into genomics of the L. (Viannia) subgenus.</title>
        <authorList>
            <person name="Llanes A."/>
            <person name="Restrepo C.M."/>
            <person name="Vecchio G.D."/>
            <person name="Anguizola F.J."/>
            <person name="Lleonart R."/>
        </authorList>
    </citation>
    <scope>NUCLEOTIDE SEQUENCE [LARGE SCALE GENOMIC DNA]</scope>
    <source>
        <strain evidence="2 3">MHOM/PA/94/PSC-1</strain>
    </source>
</reference>
<dbReference type="PANTHER" id="PTHR46546:SF4">
    <property type="entry name" value="SHEWANELLA-LIKE PROTEIN PHOSPHATASE 1"/>
    <property type="match status" value="1"/>
</dbReference>
<proteinExistence type="predicted"/>
<dbReference type="eggNOG" id="KOG0374">
    <property type="taxonomic scope" value="Eukaryota"/>
</dbReference>
<evidence type="ECO:0000313" key="3">
    <source>
        <dbReference type="Proteomes" id="UP000063063"/>
    </source>
</evidence>
<evidence type="ECO:0000259" key="1">
    <source>
        <dbReference type="Pfam" id="PF00149"/>
    </source>
</evidence>
<feature type="domain" description="Calcineurin-like phosphoesterase" evidence="1">
    <location>
        <begin position="39"/>
        <end position="271"/>
    </location>
</feature>
<gene>
    <name evidence="2" type="ORF">LPMP_221380</name>
</gene>
<evidence type="ECO:0000313" key="2">
    <source>
        <dbReference type="EMBL" id="AIN98433.1"/>
    </source>
</evidence>
<dbReference type="InterPro" id="IPR004843">
    <property type="entry name" value="Calcineurin-like_PHP"/>
</dbReference>
<accession>A0A088RR26</accession>
<dbReference type="SUPFAM" id="SSF56300">
    <property type="entry name" value="Metallo-dependent phosphatases"/>
    <property type="match status" value="1"/>
</dbReference>
<organism evidence="2 3">
    <name type="scientific">Leishmania panamensis</name>
    <dbReference type="NCBI Taxonomy" id="5679"/>
    <lineage>
        <taxon>Eukaryota</taxon>
        <taxon>Discoba</taxon>
        <taxon>Euglenozoa</taxon>
        <taxon>Kinetoplastea</taxon>
        <taxon>Metakinetoplastina</taxon>
        <taxon>Trypanosomatida</taxon>
        <taxon>Trypanosomatidae</taxon>
        <taxon>Leishmaniinae</taxon>
        <taxon>Leishmania</taxon>
        <taxon>Leishmania guyanensis species complex</taxon>
    </lineage>
</organism>
<protein>
    <submittedName>
        <fullName evidence="2">Serine-threonin protein phosphatase, putative</fullName>
    </submittedName>
</protein>
<dbReference type="AlphaFoldDB" id="A0A088RR26"/>
<dbReference type="GO" id="GO:0016787">
    <property type="term" value="F:hydrolase activity"/>
    <property type="evidence" value="ECO:0007669"/>
    <property type="project" value="InterPro"/>
</dbReference>
<dbReference type="InterPro" id="IPR029052">
    <property type="entry name" value="Metallo-depent_PP-like"/>
</dbReference>
<name>A0A088RR26_LEIPA</name>
<sequence>MRNYVLRVVRCYGALLVSFSLLLVSFPVHCERKLVEVHRIIAVGDVHGDADNFLKILRIANLIEDSAAGASDVLDSPPRWKYSSSQISDTTVRTTLVQVGDLIDRGEQDLETLNIAISLQEQTAQSGSQDKVVLLIGNHELLNLQGHYHYVNEKNHGGFMSKALRAEGMKVTGVFGKYIVDNFKVAHIDEGVLFVHGGIETGMNIKDVDALNEDVRSALRQNIFRHSFLRSSGPLWTRKMIMASMSDECADVEAALKQLNASRVVVGHTPQESGHIGQYCGGQVLAIDVGISRWMYDRAVALELVFLKYTDSLTGSSSSNFVVSELREGVSGFCYTCVEARDDTDSPRGGGSVEKDTYDDL</sequence>
<dbReference type="VEuPathDB" id="TriTrypDB:LPMP_221380"/>
<dbReference type="Gene3D" id="3.60.21.10">
    <property type="match status" value="1"/>
</dbReference>
<dbReference type="PANTHER" id="PTHR46546">
    <property type="entry name" value="SHEWANELLA-LIKE PROTEIN PHOSPHATASE 1"/>
    <property type="match status" value="1"/>
</dbReference>
<dbReference type="Pfam" id="PF00149">
    <property type="entry name" value="Metallophos"/>
    <property type="match status" value="1"/>
</dbReference>
<dbReference type="VEuPathDB" id="TriTrypDB:LPAL13_220017300"/>
<dbReference type="InterPro" id="IPR006186">
    <property type="entry name" value="Ser/Thr-sp_prot-phosphatase"/>
</dbReference>
<dbReference type="OrthoDB" id="5976022at2759"/>
<dbReference type="RefSeq" id="XP_010699140.1">
    <property type="nucleotide sequence ID" value="XM_010700838.1"/>
</dbReference>
<keyword evidence="3" id="KW-1185">Reference proteome</keyword>